<dbReference type="RefSeq" id="WP_085836113.1">
    <property type="nucleotide sequence ID" value="NZ_FWFS01000004.1"/>
</dbReference>
<proteinExistence type="predicted"/>
<dbReference type="EMBL" id="FWFS01000004">
    <property type="protein sequence ID" value="SLN37878.1"/>
    <property type="molecule type" value="Genomic_DNA"/>
</dbReference>
<dbReference type="Pfam" id="PF24243">
    <property type="entry name" value="Phage_tail_C"/>
    <property type="match status" value="1"/>
</dbReference>
<accession>A0A1Y5SFF5</accession>
<keyword evidence="3" id="KW-1185">Reference proteome</keyword>
<sequence length="63" mass="6913">MSWTITQRRADSTVVTTTTGMTLDQLRGPRGARGEDATWVSLTQAEYDALTPDPATLYIVVPE</sequence>
<evidence type="ECO:0000259" key="1">
    <source>
        <dbReference type="Pfam" id="PF24243"/>
    </source>
</evidence>
<gene>
    <name evidence="2" type="ORF">AQS8620_01409</name>
</gene>
<dbReference type="AlphaFoldDB" id="A0A1Y5SFF5"/>
<evidence type="ECO:0000313" key="2">
    <source>
        <dbReference type="EMBL" id="SLN37878.1"/>
    </source>
</evidence>
<feature type="domain" description="Minor tail protein gp31 C-terminal" evidence="1">
    <location>
        <begin position="38"/>
        <end position="61"/>
    </location>
</feature>
<dbReference type="Proteomes" id="UP000193862">
    <property type="component" value="Unassembled WGS sequence"/>
</dbReference>
<name>A0A1Y5SFF5_9RHOB</name>
<evidence type="ECO:0000313" key="3">
    <source>
        <dbReference type="Proteomes" id="UP000193862"/>
    </source>
</evidence>
<reference evidence="2 3" key="1">
    <citation type="submission" date="2017-03" db="EMBL/GenBank/DDBJ databases">
        <authorList>
            <person name="Afonso C.L."/>
            <person name="Miller P.J."/>
            <person name="Scott M.A."/>
            <person name="Spackman E."/>
            <person name="Goraichik I."/>
            <person name="Dimitrov K.M."/>
            <person name="Suarez D.L."/>
            <person name="Swayne D.E."/>
        </authorList>
    </citation>
    <scope>NUCLEOTIDE SEQUENCE [LARGE SCALE GENOMIC DNA]</scope>
    <source>
        <strain evidence="2 3">CECT 8620</strain>
    </source>
</reference>
<protein>
    <recommendedName>
        <fullName evidence="1">Minor tail protein gp31 C-terminal domain-containing protein</fullName>
    </recommendedName>
</protein>
<organism evidence="2 3">
    <name type="scientific">Aquimixticola soesokkakensis</name>
    <dbReference type="NCBI Taxonomy" id="1519096"/>
    <lineage>
        <taxon>Bacteria</taxon>
        <taxon>Pseudomonadati</taxon>
        <taxon>Pseudomonadota</taxon>
        <taxon>Alphaproteobacteria</taxon>
        <taxon>Rhodobacterales</taxon>
        <taxon>Paracoccaceae</taxon>
        <taxon>Aquimixticola</taxon>
    </lineage>
</organism>
<dbReference type="InterPro" id="IPR056923">
    <property type="entry name" value="Minor_tail_gp31_C"/>
</dbReference>